<dbReference type="EMBL" id="CM000136">
    <property type="protein sequence ID" value="EEC68186.1"/>
    <property type="molecule type" value="Genomic_DNA"/>
</dbReference>
<dbReference type="HOGENOM" id="CLU_2310767_0_0_1"/>
<feature type="compositionally biased region" description="Gly residues" evidence="1">
    <location>
        <begin position="1"/>
        <end position="11"/>
    </location>
</feature>
<evidence type="ECO:0000313" key="3">
    <source>
        <dbReference type="Proteomes" id="UP000007015"/>
    </source>
</evidence>
<proteinExistence type="predicted"/>
<dbReference type="Proteomes" id="UP000007015">
    <property type="component" value="Chromosome 11"/>
</dbReference>
<feature type="region of interest" description="Disordered" evidence="1">
    <location>
        <begin position="59"/>
        <end position="84"/>
    </location>
</feature>
<evidence type="ECO:0000256" key="1">
    <source>
        <dbReference type="SAM" id="MobiDB-lite"/>
    </source>
</evidence>
<evidence type="ECO:0000313" key="2">
    <source>
        <dbReference type="EMBL" id="EEC68186.1"/>
    </source>
</evidence>
<gene>
    <name evidence="2" type="ORF">OsI_36142</name>
</gene>
<dbReference type="AlphaFoldDB" id="B8BKK0"/>
<accession>B8BKK0</accession>
<name>B8BKK0_ORYSI</name>
<dbReference type="Gramene" id="BGIOSGA033975-TA">
    <property type="protein sequence ID" value="BGIOSGA033975-PA"/>
    <property type="gene ID" value="BGIOSGA033975"/>
</dbReference>
<sequence length="100" mass="10644">MARIGSEGGPGGEREATRTLPHLERVAGLHGMNRARVPPQQGHAAGAAACKDPCWGRRLSSTLKRPGDRDWKRPTGPRGGDGFEAYKEEGGRVICILVGS</sequence>
<reference evidence="2 3" key="1">
    <citation type="journal article" date="2005" name="PLoS Biol.">
        <title>The genomes of Oryza sativa: a history of duplications.</title>
        <authorList>
            <person name="Yu J."/>
            <person name="Wang J."/>
            <person name="Lin W."/>
            <person name="Li S."/>
            <person name="Li H."/>
            <person name="Zhou J."/>
            <person name="Ni P."/>
            <person name="Dong W."/>
            <person name="Hu S."/>
            <person name="Zeng C."/>
            <person name="Zhang J."/>
            <person name="Zhang Y."/>
            <person name="Li R."/>
            <person name="Xu Z."/>
            <person name="Li S."/>
            <person name="Li X."/>
            <person name="Zheng H."/>
            <person name="Cong L."/>
            <person name="Lin L."/>
            <person name="Yin J."/>
            <person name="Geng J."/>
            <person name="Li G."/>
            <person name="Shi J."/>
            <person name="Liu J."/>
            <person name="Lv H."/>
            <person name="Li J."/>
            <person name="Wang J."/>
            <person name="Deng Y."/>
            <person name="Ran L."/>
            <person name="Shi X."/>
            <person name="Wang X."/>
            <person name="Wu Q."/>
            <person name="Li C."/>
            <person name="Ren X."/>
            <person name="Wang J."/>
            <person name="Wang X."/>
            <person name="Li D."/>
            <person name="Liu D."/>
            <person name="Zhang X."/>
            <person name="Ji Z."/>
            <person name="Zhao W."/>
            <person name="Sun Y."/>
            <person name="Zhang Z."/>
            <person name="Bao J."/>
            <person name="Han Y."/>
            <person name="Dong L."/>
            <person name="Ji J."/>
            <person name="Chen P."/>
            <person name="Wu S."/>
            <person name="Liu J."/>
            <person name="Xiao Y."/>
            <person name="Bu D."/>
            <person name="Tan J."/>
            <person name="Yang L."/>
            <person name="Ye C."/>
            <person name="Zhang J."/>
            <person name="Xu J."/>
            <person name="Zhou Y."/>
            <person name="Yu Y."/>
            <person name="Zhang B."/>
            <person name="Zhuang S."/>
            <person name="Wei H."/>
            <person name="Liu B."/>
            <person name="Lei M."/>
            <person name="Yu H."/>
            <person name="Li Y."/>
            <person name="Xu H."/>
            <person name="Wei S."/>
            <person name="He X."/>
            <person name="Fang L."/>
            <person name="Zhang Z."/>
            <person name="Zhang Y."/>
            <person name="Huang X."/>
            <person name="Su Z."/>
            <person name="Tong W."/>
            <person name="Li J."/>
            <person name="Tong Z."/>
            <person name="Li S."/>
            <person name="Ye J."/>
            <person name="Wang L."/>
            <person name="Fang L."/>
            <person name="Lei T."/>
            <person name="Chen C."/>
            <person name="Chen H."/>
            <person name="Xu Z."/>
            <person name="Li H."/>
            <person name="Huang H."/>
            <person name="Zhang F."/>
            <person name="Xu H."/>
            <person name="Li N."/>
            <person name="Zhao C."/>
            <person name="Li S."/>
            <person name="Dong L."/>
            <person name="Huang Y."/>
            <person name="Li L."/>
            <person name="Xi Y."/>
            <person name="Qi Q."/>
            <person name="Li W."/>
            <person name="Zhang B."/>
            <person name="Hu W."/>
            <person name="Zhang Y."/>
            <person name="Tian X."/>
            <person name="Jiao Y."/>
            <person name="Liang X."/>
            <person name="Jin J."/>
            <person name="Gao L."/>
            <person name="Zheng W."/>
            <person name="Hao B."/>
            <person name="Liu S."/>
            <person name="Wang W."/>
            <person name="Yuan L."/>
            <person name="Cao M."/>
            <person name="McDermott J."/>
            <person name="Samudrala R."/>
            <person name="Wang J."/>
            <person name="Wong G.K."/>
            <person name="Yang H."/>
        </authorList>
    </citation>
    <scope>NUCLEOTIDE SEQUENCE [LARGE SCALE GENOMIC DNA]</scope>
    <source>
        <strain evidence="3">cv. 93-11</strain>
    </source>
</reference>
<keyword evidence="3" id="KW-1185">Reference proteome</keyword>
<protein>
    <submittedName>
        <fullName evidence="2">Uncharacterized protein</fullName>
    </submittedName>
</protein>
<organism evidence="2 3">
    <name type="scientific">Oryza sativa subsp. indica</name>
    <name type="common">Rice</name>
    <dbReference type="NCBI Taxonomy" id="39946"/>
    <lineage>
        <taxon>Eukaryota</taxon>
        <taxon>Viridiplantae</taxon>
        <taxon>Streptophyta</taxon>
        <taxon>Embryophyta</taxon>
        <taxon>Tracheophyta</taxon>
        <taxon>Spermatophyta</taxon>
        <taxon>Magnoliopsida</taxon>
        <taxon>Liliopsida</taxon>
        <taxon>Poales</taxon>
        <taxon>Poaceae</taxon>
        <taxon>BOP clade</taxon>
        <taxon>Oryzoideae</taxon>
        <taxon>Oryzeae</taxon>
        <taxon>Oryzinae</taxon>
        <taxon>Oryza</taxon>
        <taxon>Oryza sativa</taxon>
    </lineage>
</organism>
<feature type="region of interest" description="Disordered" evidence="1">
    <location>
        <begin position="1"/>
        <end position="20"/>
    </location>
</feature>